<reference evidence="2 3" key="1">
    <citation type="submission" date="2021-08" db="EMBL/GenBank/DDBJ databases">
        <title>Muricauda profundi sp. nov., a marine bacterium isolated from deep seawater of the Mariana Trench.</title>
        <authorList>
            <person name="Wei Y."/>
        </authorList>
    </citation>
    <scope>NUCLEOTIDE SEQUENCE [LARGE SCALE GENOMIC DNA]</scope>
    <source>
        <strain evidence="2 3">W52</strain>
    </source>
</reference>
<dbReference type="Gene3D" id="1.10.260.40">
    <property type="entry name" value="lambda repressor-like DNA-binding domains"/>
    <property type="match status" value="1"/>
</dbReference>
<gene>
    <name evidence="2" type="ORF">K1F36_19175</name>
</gene>
<dbReference type="PROSITE" id="PS50943">
    <property type="entry name" value="HTH_CROC1"/>
    <property type="match status" value="1"/>
</dbReference>
<comment type="caution">
    <text evidence="2">The sequence shown here is derived from an EMBL/GenBank/DDBJ whole genome shotgun (WGS) entry which is preliminary data.</text>
</comment>
<evidence type="ECO:0000313" key="3">
    <source>
        <dbReference type="Proteomes" id="UP001196136"/>
    </source>
</evidence>
<accession>A0ABS7EYS0</accession>
<organism evidence="2 3">
    <name type="scientific">Flagellimonas abyssi</name>
    <dbReference type="NCBI Taxonomy" id="2864871"/>
    <lineage>
        <taxon>Bacteria</taxon>
        <taxon>Pseudomonadati</taxon>
        <taxon>Bacteroidota</taxon>
        <taxon>Flavobacteriia</taxon>
        <taxon>Flavobacteriales</taxon>
        <taxon>Flavobacteriaceae</taxon>
        <taxon>Flagellimonas</taxon>
    </lineage>
</organism>
<dbReference type="Pfam" id="PF01381">
    <property type="entry name" value="HTH_3"/>
    <property type="match status" value="1"/>
</dbReference>
<feature type="domain" description="HTH cro/C1-type" evidence="1">
    <location>
        <begin position="20"/>
        <end position="74"/>
    </location>
</feature>
<proteinExistence type="predicted"/>
<dbReference type="InterPro" id="IPR010982">
    <property type="entry name" value="Lambda_DNA-bd_dom_sf"/>
</dbReference>
<keyword evidence="3" id="KW-1185">Reference proteome</keyword>
<dbReference type="EMBL" id="JAHZSV010000057">
    <property type="protein sequence ID" value="MBW8201952.1"/>
    <property type="molecule type" value="Genomic_DNA"/>
</dbReference>
<dbReference type="RefSeq" id="WP_220115232.1">
    <property type="nucleotide sequence ID" value="NZ_JAHZSV010000057.1"/>
</dbReference>
<evidence type="ECO:0000313" key="2">
    <source>
        <dbReference type="EMBL" id="MBW8201952.1"/>
    </source>
</evidence>
<dbReference type="SMART" id="SM00530">
    <property type="entry name" value="HTH_XRE"/>
    <property type="match status" value="1"/>
</dbReference>
<evidence type="ECO:0000259" key="1">
    <source>
        <dbReference type="PROSITE" id="PS50943"/>
    </source>
</evidence>
<dbReference type="Proteomes" id="UP001196136">
    <property type="component" value="Unassembled WGS sequence"/>
</dbReference>
<dbReference type="SUPFAM" id="SSF47413">
    <property type="entry name" value="lambda repressor-like DNA-binding domains"/>
    <property type="match status" value="1"/>
</dbReference>
<sequence length="124" mass="14474">MRKYSSTEIELINIQVGCILRLARLRKGLSQLELGHQIDSNPTLIGRIERAEGKTSWEKIYMLCKQLDVNLCDILKIKGVDSLLSIVEEAMRYEDKLTQDKTNFYNSLKRRIQDLFKLLSKEQK</sequence>
<name>A0ABS7EYS0_9FLAO</name>
<protein>
    <submittedName>
        <fullName evidence="2">Helix-turn-helix transcriptional regulator</fullName>
    </submittedName>
</protein>
<dbReference type="CDD" id="cd00093">
    <property type="entry name" value="HTH_XRE"/>
    <property type="match status" value="1"/>
</dbReference>
<dbReference type="InterPro" id="IPR001387">
    <property type="entry name" value="Cro/C1-type_HTH"/>
</dbReference>